<reference evidence="1" key="1">
    <citation type="journal article" date="2021" name="New Phytol.">
        <title>Evolutionary innovations through gain and loss of genes in the ectomycorrhizal Boletales.</title>
        <authorList>
            <person name="Wu G."/>
            <person name="Miyauchi S."/>
            <person name="Morin E."/>
            <person name="Kuo A."/>
            <person name="Drula E."/>
            <person name="Varga T."/>
            <person name="Kohler A."/>
            <person name="Feng B."/>
            <person name="Cao Y."/>
            <person name="Lipzen A."/>
            <person name="Daum C."/>
            <person name="Hundley H."/>
            <person name="Pangilinan J."/>
            <person name="Johnson J."/>
            <person name="Barry K."/>
            <person name="LaButti K."/>
            <person name="Ng V."/>
            <person name="Ahrendt S."/>
            <person name="Min B."/>
            <person name="Choi I.G."/>
            <person name="Park H."/>
            <person name="Plett J.M."/>
            <person name="Magnuson J."/>
            <person name="Spatafora J.W."/>
            <person name="Nagy L.G."/>
            <person name="Henrissat B."/>
            <person name="Grigoriev I.V."/>
            <person name="Yang Z.L."/>
            <person name="Xu J."/>
            <person name="Martin F.M."/>
        </authorList>
    </citation>
    <scope>NUCLEOTIDE SEQUENCE</scope>
    <source>
        <strain evidence="1">KUC20120723A-06</strain>
    </source>
</reference>
<proteinExistence type="predicted"/>
<keyword evidence="1" id="KW-0378">Hydrolase</keyword>
<protein>
    <submittedName>
        <fullName evidence="1">P-loop containing nucleoside triphosphate hydrolase protein</fullName>
    </submittedName>
</protein>
<evidence type="ECO:0000313" key="1">
    <source>
        <dbReference type="EMBL" id="KAH7921321.1"/>
    </source>
</evidence>
<evidence type="ECO:0000313" key="2">
    <source>
        <dbReference type="Proteomes" id="UP000790709"/>
    </source>
</evidence>
<sequence>MAEIRSSSDEKRPASEQTHNEQPEAPKKSRFGLFSRKKATDVSPDEKPAGDATVDTKPEEKYPPVSFTTLFRYSTRFELTLDAIGLVAAAGAGAAQPLMSLLFGNLTQDFVNFGLAEQVYNGDLQSGNATAIAIANQALEASAVEFRRSASADASYLVYIGVAMFVCTYTYMFNWVYTGEINAKRIRERYLRAVLRQDIAYFDNVGAGEVATRIQTDTHLVQQGMSEKVALVVNFLAAFLTGFILAYIRSWRLALAMSSILPCIGITGGIMNKFVSKYMQLSLKHVAEGGTLAEEVISTVRTAQAFGTQKILSSLYETHVHGSRLVDSKAAIFHGCGLATFFFVIYSAYALAFQFGTTLINEGHATAGEVVNVFLAILIGSFSLALLAPEMQAITHGRGAAAKLFATIERVPAIDSADPGGLKPEKVTGEITLEDVKFNYPSRPDVPIVKGLSISFPAGKTAALVGASGSGKSTIVSLIERFYDPLSGVVKLDGVDIRELNIKWLRSQIGLVSQEPTLFATTIKGNVAHGLINTPWEHASEEEQFKLIKEACIKSNADGFIMKLPQGYDTMVGERGFLLSGGQKQRVAIARAIVSDPRILLLDEATSALDTQSEGIVQDALDKAAAGRTTVTIAHRLSTIKDADRIFVMGEGFVLEQGTHSELLADENGAYSRLVQAQRLRERRENADGENADGESDTAASEEKVEDMEKAAQEEIPLGRKNTTHSVASDLAAQKVEEKKRREVNENDYNLVYLFKRIGGMNSDGLYRYVIGAIFAMITGMVYPVFGIVYGQAIAGFSDQTAGERRFAGDRNALWFFIIAILSGLAIGCQNYFFAAAAANLTARLRALTFKAILRQDIEFFDKEENSTGALTANLSDNPQKINGLAGVTLGAIVQSSTTLIGGSVIGLAYAWKPALVGMACIPVLVSAGYIRLRVVVLKDQDNKAAHEGSAQLACEAAGSIRTVASLTREDDCLHLYSTSLEEPLRKSNKTALWSNLLYSLSQSMSFFVIALIFWYGSTLVSRFEVSTQDFFITLMATTFGAIQAGNVFSFVPDISSAKGAGAAIVKLIDSVPEIDAESPEGKTLARKNVQGQIRFENIYFRYPTRPGVRVLRDLSFKVEPGTYVALVGASGCGKSTVIQLIERFYDPLAGKVYLDGEPIDQFNIQEYRKQIALVSQEPTLYAGTVRFNILLGAIKPESEVTQEEIETACRNANILDFINSLPNGFDTQVGGKGSQLSGGQKQRIAIARALLRNPKVLLLDEATSALDSNSEKVVQEALDQAAKGRTTIAIAHRLSTIQNADCIYFIKEGRVSEAGTHDELLSLRGGYYEYVQLQALSKK</sequence>
<dbReference type="EMBL" id="MU266532">
    <property type="protein sequence ID" value="KAH7921321.1"/>
    <property type="molecule type" value="Genomic_DNA"/>
</dbReference>
<name>A0ACB8B6A1_9AGAM</name>
<comment type="caution">
    <text evidence="1">The sequence shown here is derived from an EMBL/GenBank/DDBJ whole genome shotgun (WGS) entry which is preliminary data.</text>
</comment>
<accession>A0ACB8B6A1</accession>
<dbReference type="Proteomes" id="UP000790709">
    <property type="component" value="Unassembled WGS sequence"/>
</dbReference>
<keyword evidence="2" id="KW-1185">Reference proteome</keyword>
<organism evidence="1 2">
    <name type="scientific">Leucogyrophana mollusca</name>
    <dbReference type="NCBI Taxonomy" id="85980"/>
    <lineage>
        <taxon>Eukaryota</taxon>
        <taxon>Fungi</taxon>
        <taxon>Dikarya</taxon>
        <taxon>Basidiomycota</taxon>
        <taxon>Agaricomycotina</taxon>
        <taxon>Agaricomycetes</taxon>
        <taxon>Agaricomycetidae</taxon>
        <taxon>Boletales</taxon>
        <taxon>Boletales incertae sedis</taxon>
        <taxon>Leucogyrophana</taxon>
    </lineage>
</organism>
<gene>
    <name evidence="1" type="ORF">BV22DRAFT_1038793</name>
</gene>